<protein>
    <recommendedName>
        <fullName evidence="4">TIGR04219 family outer membrane beta-barrel protein</fullName>
    </recommendedName>
</protein>
<feature type="chain" id="PRO_5022922294" description="TIGR04219 family outer membrane beta-barrel protein" evidence="1">
    <location>
        <begin position="20"/>
        <end position="221"/>
    </location>
</feature>
<reference evidence="2 3" key="1">
    <citation type="submission" date="2019-07" db="EMBL/GenBank/DDBJ databases">
        <title>Reinekea sp. strain SSH23 genome sequencing and assembly.</title>
        <authorList>
            <person name="Kim I."/>
        </authorList>
    </citation>
    <scope>NUCLEOTIDE SEQUENCE [LARGE SCALE GENOMIC DNA]</scope>
    <source>
        <strain evidence="2 3">SSH23</strain>
    </source>
</reference>
<evidence type="ECO:0000313" key="2">
    <source>
        <dbReference type="EMBL" id="TXR51829.1"/>
    </source>
</evidence>
<evidence type="ECO:0008006" key="4">
    <source>
        <dbReference type="Google" id="ProtNLM"/>
    </source>
</evidence>
<organism evidence="2 3">
    <name type="scientific">Reinekea thalattae</name>
    <dbReference type="NCBI Taxonomy" id="2593301"/>
    <lineage>
        <taxon>Bacteria</taxon>
        <taxon>Pseudomonadati</taxon>
        <taxon>Pseudomonadota</taxon>
        <taxon>Gammaproteobacteria</taxon>
        <taxon>Oceanospirillales</taxon>
        <taxon>Saccharospirillaceae</taxon>
        <taxon>Reinekea</taxon>
    </lineage>
</organism>
<dbReference type="InterPro" id="IPR010239">
    <property type="entry name" value="CHP02001"/>
</dbReference>
<accession>A0A5C8Z3J3</accession>
<proteinExistence type="predicted"/>
<dbReference type="AlphaFoldDB" id="A0A5C8Z3J3"/>
<keyword evidence="1" id="KW-0732">Signal</keyword>
<sequence>MNKLFFASAALVLAASTQAATVKQAGIMSDYLFRGISQTNHDIGVYVKATNTNKNAYSSIRFININASEEAEGVPVEMDVNFGYNMQFDDFNIDLEVITYNYLVDTRSDETEFKIGTSLNNVLDINLYRGIKRNTWYPELVLEKYLSNRLYLDASAGVWLKDDVDDIGITGHVELGRDFPELYGIDIYVGASAISDSTPFGGEYDQDEEDINYLFGLRKNF</sequence>
<dbReference type="OrthoDB" id="9793561at2"/>
<dbReference type="Proteomes" id="UP000321764">
    <property type="component" value="Unassembled WGS sequence"/>
</dbReference>
<comment type="caution">
    <text evidence="2">The sequence shown here is derived from an EMBL/GenBank/DDBJ whole genome shotgun (WGS) entry which is preliminary data.</text>
</comment>
<evidence type="ECO:0000256" key="1">
    <source>
        <dbReference type="SAM" id="SignalP"/>
    </source>
</evidence>
<dbReference type="RefSeq" id="WP_147714426.1">
    <property type="nucleotide sequence ID" value="NZ_VKAD01000002.1"/>
</dbReference>
<dbReference type="Pfam" id="PF09694">
    <property type="entry name" value="Gcw_chp"/>
    <property type="match status" value="1"/>
</dbReference>
<gene>
    <name evidence="2" type="ORF">FME95_10375</name>
</gene>
<dbReference type="EMBL" id="VKAD01000002">
    <property type="protein sequence ID" value="TXR51829.1"/>
    <property type="molecule type" value="Genomic_DNA"/>
</dbReference>
<evidence type="ECO:0000313" key="3">
    <source>
        <dbReference type="Proteomes" id="UP000321764"/>
    </source>
</evidence>
<name>A0A5C8Z3J3_9GAMM</name>
<keyword evidence="3" id="KW-1185">Reference proteome</keyword>
<feature type="signal peptide" evidence="1">
    <location>
        <begin position="1"/>
        <end position="19"/>
    </location>
</feature>